<proteinExistence type="predicted"/>
<dbReference type="EMBL" id="OZ020109">
    <property type="protein sequence ID" value="CAK9262419.1"/>
    <property type="molecule type" value="Genomic_DNA"/>
</dbReference>
<organism evidence="1 2">
    <name type="scientific">Sphagnum jensenii</name>
    <dbReference type="NCBI Taxonomy" id="128206"/>
    <lineage>
        <taxon>Eukaryota</taxon>
        <taxon>Viridiplantae</taxon>
        <taxon>Streptophyta</taxon>
        <taxon>Embryophyta</taxon>
        <taxon>Bryophyta</taxon>
        <taxon>Sphagnophytina</taxon>
        <taxon>Sphagnopsida</taxon>
        <taxon>Sphagnales</taxon>
        <taxon>Sphagnaceae</taxon>
        <taxon>Sphagnum</taxon>
    </lineage>
</organism>
<evidence type="ECO:0000313" key="2">
    <source>
        <dbReference type="Proteomes" id="UP001497444"/>
    </source>
</evidence>
<dbReference type="Proteomes" id="UP001497444">
    <property type="component" value="Chromosome 14"/>
</dbReference>
<keyword evidence="2" id="KW-1185">Reference proteome</keyword>
<protein>
    <submittedName>
        <fullName evidence="1">Uncharacterized protein</fullName>
    </submittedName>
</protein>
<evidence type="ECO:0000313" key="1">
    <source>
        <dbReference type="EMBL" id="CAK9262419.1"/>
    </source>
</evidence>
<accession>A0ABP0W6I5</accession>
<name>A0ABP0W6I5_9BRYO</name>
<sequence length="127" mass="13580">MVEIEMVLKVREVGESLDTLFKHEDCQDREAVLIRASFSNVGESLVGGLTLGSKRAAVCAELSNTSCPSATLMLSTSPSKATVASSHASSVSSQPIPIVLQEKHNPYVIDKGHLVTWLDAMKAQCPP</sequence>
<gene>
    <name evidence="1" type="ORF">CSSPJE1EN1_LOCUS7897</name>
</gene>
<reference evidence="1" key="1">
    <citation type="submission" date="2024-02" db="EMBL/GenBank/DDBJ databases">
        <authorList>
            <consortium name="ELIXIR-Norway"/>
            <consortium name="Elixir Norway"/>
        </authorList>
    </citation>
    <scope>NUCLEOTIDE SEQUENCE</scope>
</reference>